<feature type="domain" description="Hydantoinase B/oxoprolinase" evidence="1">
    <location>
        <begin position="59"/>
        <end position="622"/>
    </location>
</feature>
<dbReference type="InterPro" id="IPR045079">
    <property type="entry name" value="Oxoprolinase-like"/>
</dbReference>
<organism evidence="2 3">
    <name type="scientific">Candidatus Protofrankia californiensis</name>
    <dbReference type="NCBI Taxonomy" id="1839754"/>
    <lineage>
        <taxon>Bacteria</taxon>
        <taxon>Bacillati</taxon>
        <taxon>Actinomycetota</taxon>
        <taxon>Actinomycetes</taxon>
        <taxon>Frankiales</taxon>
        <taxon>Frankiaceae</taxon>
        <taxon>Protofrankia</taxon>
    </lineage>
</organism>
<keyword evidence="3" id="KW-1185">Reference proteome</keyword>
<dbReference type="Pfam" id="PF02538">
    <property type="entry name" value="Hydantoinase_B"/>
    <property type="match status" value="1"/>
</dbReference>
<dbReference type="PANTHER" id="PTHR11365">
    <property type="entry name" value="5-OXOPROLINASE RELATED"/>
    <property type="match status" value="1"/>
</dbReference>
<evidence type="ECO:0000259" key="1">
    <source>
        <dbReference type="Pfam" id="PF02538"/>
    </source>
</evidence>
<dbReference type="GO" id="GO:0005829">
    <property type="term" value="C:cytosol"/>
    <property type="evidence" value="ECO:0007669"/>
    <property type="project" value="TreeGrafter"/>
</dbReference>
<dbReference type="GO" id="GO:0006749">
    <property type="term" value="P:glutathione metabolic process"/>
    <property type="evidence" value="ECO:0007669"/>
    <property type="project" value="TreeGrafter"/>
</dbReference>
<accession>A0A1C3NTC4</accession>
<gene>
    <name evidence="2" type="ORF">FDG2_0379</name>
</gene>
<dbReference type="InterPro" id="IPR003692">
    <property type="entry name" value="Hydantoinase_B"/>
</dbReference>
<reference evidence="3" key="1">
    <citation type="submission" date="2016-02" db="EMBL/GenBank/DDBJ databases">
        <authorList>
            <person name="Wibberg D."/>
        </authorList>
    </citation>
    <scope>NUCLEOTIDE SEQUENCE [LARGE SCALE GENOMIC DNA]</scope>
</reference>
<evidence type="ECO:0000313" key="3">
    <source>
        <dbReference type="Proteomes" id="UP000199013"/>
    </source>
</evidence>
<name>A0A1C3NTC4_9ACTN</name>
<protein>
    <submittedName>
        <fullName evidence="2">5-oxoprolinase</fullName>
    </submittedName>
</protein>
<dbReference type="PANTHER" id="PTHR11365:SF23">
    <property type="entry name" value="HYPOTHETICAL 5-OXOPROLINASE (EUROFUNG)-RELATED"/>
    <property type="match status" value="1"/>
</dbReference>
<dbReference type="GO" id="GO:0017168">
    <property type="term" value="F:5-oxoprolinase (ATP-hydrolyzing) activity"/>
    <property type="evidence" value="ECO:0007669"/>
    <property type="project" value="TreeGrafter"/>
</dbReference>
<proteinExistence type="predicted"/>
<dbReference type="AlphaFoldDB" id="A0A1C3NTC4"/>
<dbReference type="Proteomes" id="UP000199013">
    <property type="component" value="Unassembled WGS sequence"/>
</dbReference>
<dbReference type="EMBL" id="FLUV01000162">
    <property type="protein sequence ID" value="SBW17804.1"/>
    <property type="molecule type" value="Genomic_DNA"/>
</dbReference>
<sequence>MTTTSQPQAAELSVQEQEWFGQFMDETTLFLGPDPDIMRSHKTAPRTQIEEDCIARGVDPLEIDRIRKRLAGALDEGYEMCEATGAAPGAKWGDLTTAIYTASGDVTYLSSHGVIAFSAILHHPIRYIMKYWKDEPTVGINPGDGFIHNDARFGNIHNTDQSMIMPIMRNGQIIAWVAATIHEGENGACEPGGMPSGSETPFDDGLRMSPFKVVERGEIRRDLLTFLQHSVRDPKLQLADMKVKLGAAQRIMARVDAIIDEVGVETFIAALRVTVEDVEEEVRRRIRELPDGTVSFNQFNDSTLKENVLIKFACKITVKGDKMTIDLSGTGPEILNRAINAPLGSTKALFIQAILGFWWPDLPRCTSAMSPIDIVSEEGTWADAGYDAPMGQSLQASFRAFTALQSSWAKLQFSNPEKFSNVIAPWFNQINTFLWGGVTQHGDQVGNLCADLNGMPGGAKPFTDGEDSASPTFCAMADIAEQEVMEEEVPFMQLVSKRLVRDNMGFGKHTGGMGYEMIVASEGTPLWGFMTVTSGAKFSSVYGTFGGYGCGTYPLARVKGVNVYDVIRKDPSRFDLSMEKVMNEQPFEGGKYMTNHMGLQFDVSKDGELYMISQGAGGGYGDALDRSPQAVVKDVELGRISAKVAREIFAVAYDPTSYVLDVKGTEALRAEARRARLQRGKPYAEFIEEFVTDEPPADLLYYGSWGDDTEEVVATVFGIDGPVRVKAPLAELPMVMLPDVRDLKVLELEARVRELEERHGEDVRRKS</sequence>
<evidence type="ECO:0000313" key="2">
    <source>
        <dbReference type="EMBL" id="SBW17804.1"/>
    </source>
</evidence>